<dbReference type="AlphaFoldDB" id="A0A6P0HMT5"/>
<protein>
    <submittedName>
        <fullName evidence="2">Uncharacterized protein</fullName>
    </submittedName>
</protein>
<keyword evidence="1" id="KW-0812">Transmembrane</keyword>
<feature type="transmembrane region" description="Helical" evidence="1">
    <location>
        <begin position="128"/>
        <end position="146"/>
    </location>
</feature>
<proteinExistence type="predicted"/>
<organism evidence="2 3">
    <name type="scientific">Nocardioides zeae</name>
    <dbReference type="NCBI Taxonomy" id="1457234"/>
    <lineage>
        <taxon>Bacteria</taxon>
        <taxon>Bacillati</taxon>
        <taxon>Actinomycetota</taxon>
        <taxon>Actinomycetes</taxon>
        <taxon>Propionibacteriales</taxon>
        <taxon>Nocardioidaceae</taxon>
        <taxon>Nocardioides</taxon>
    </lineage>
</organism>
<feature type="transmembrane region" description="Helical" evidence="1">
    <location>
        <begin position="98"/>
        <end position="116"/>
    </location>
</feature>
<feature type="transmembrane region" description="Helical" evidence="1">
    <location>
        <begin position="44"/>
        <end position="64"/>
    </location>
</feature>
<comment type="caution">
    <text evidence="2">The sequence shown here is derived from an EMBL/GenBank/DDBJ whole genome shotgun (WGS) entry which is preliminary data.</text>
</comment>
<keyword evidence="3" id="KW-1185">Reference proteome</keyword>
<evidence type="ECO:0000256" key="1">
    <source>
        <dbReference type="SAM" id="Phobius"/>
    </source>
</evidence>
<evidence type="ECO:0000313" key="3">
    <source>
        <dbReference type="Proteomes" id="UP000468687"/>
    </source>
</evidence>
<keyword evidence="1" id="KW-0472">Membrane</keyword>
<gene>
    <name evidence="2" type="ORF">G3T38_16730</name>
</gene>
<reference evidence="2 3" key="1">
    <citation type="journal article" date="2014" name="Int. J. Syst. Evol. Microbiol.">
        <title>Nocardioides zeae sp. nov., isolated from the stem of Zea mays.</title>
        <authorList>
            <person name="Glaeser S.P."/>
            <person name="McInroy J.A."/>
            <person name="Busse H.J."/>
            <person name="Kampfer P."/>
        </authorList>
    </citation>
    <scope>NUCLEOTIDE SEQUENCE [LARGE SCALE GENOMIC DNA]</scope>
    <source>
        <strain evidence="2 3">JCM 30728</strain>
    </source>
</reference>
<sequence length="159" mass="17008">MSDPGERTTVLTPGRMLVNGVICLVAAAVMTVLAVDGANGSRPFAVVAAVLAAVLGAGAVLAAARIRHARRHPDSAAARRVAETERLTPPPPARRERTLWFALVGAMVALVVLRQLEGIPEPVRVAMAVLYPIVLVALGVIGVRRLRSDLRWRRDRMAE</sequence>
<accession>A0A6P0HMT5</accession>
<dbReference type="EMBL" id="JAAGXA010000012">
    <property type="protein sequence ID" value="NEN79916.1"/>
    <property type="molecule type" value="Genomic_DNA"/>
</dbReference>
<feature type="transmembrane region" description="Helical" evidence="1">
    <location>
        <begin position="16"/>
        <end position="38"/>
    </location>
</feature>
<keyword evidence="1" id="KW-1133">Transmembrane helix</keyword>
<dbReference type="RefSeq" id="WP_163773451.1">
    <property type="nucleotide sequence ID" value="NZ_JAAGXA010000012.1"/>
</dbReference>
<dbReference type="Proteomes" id="UP000468687">
    <property type="component" value="Unassembled WGS sequence"/>
</dbReference>
<name>A0A6P0HMT5_9ACTN</name>
<evidence type="ECO:0000313" key="2">
    <source>
        <dbReference type="EMBL" id="NEN79916.1"/>
    </source>
</evidence>